<comment type="caution">
    <text evidence="3">The sequence shown here is derived from an EMBL/GenBank/DDBJ whole genome shotgun (WGS) entry which is preliminary data.</text>
</comment>
<dbReference type="EMBL" id="LQZG01000001">
    <property type="protein sequence ID" value="OAB88822.1"/>
    <property type="molecule type" value="Genomic_DNA"/>
</dbReference>
<evidence type="ECO:0000256" key="2">
    <source>
        <dbReference type="SAM" id="Phobius"/>
    </source>
</evidence>
<evidence type="ECO:0000256" key="1">
    <source>
        <dbReference type="SAM" id="MobiDB-lite"/>
    </source>
</evidence>
<dbReference type="STRING" id="262209.AWH69_03330"/>
<sequence>MTDTTDETPHIDIEDPQVWVLDVDGRRHEVRTSQRGFRNLATWSVDGVEIASSSGSADSLELVVPDDHELVEEIGAMKARFAATGRPRRVTHFAGAKSAALPRALVGTGGTDLDPEPGSRAHRREEWAVRHPVLASADDVLGGAGKVVVPLLLAALLPVLGRLLPDWGLDLPSVDLPSIPWPDLPSIPWPDLSVPWPDVTLPGWLGALLGAAKVLWPLLLGIAVAVGEHRRRRRNAAARADREAQQTGEGARDGDADAGVARPGLDEEE</sequence>
<proteinExistence type="predicted"/>
<keyword evidence="2" id="KW-0812">Transmembrane</keyword>
<dbReference type="Proteomes" id="UP000076976">
    <property type="component" value="Unassembled WGS sequence"/>
</dbReference>
<evidence type="ECO:0000313" key="3">
    <source>
        <dbReference type="EMBL" id="OAB88822.1"/>
    </source>
</evidence>
<dbReference type="AlphaFoldDB" id="A0A176QGL6"/>
<reference evidence="3 4" key="1">
    <citation type="submission" date="2016-01" db="EMBL/GenBank/DDBJ databases">
        <title>Janibacter melonis strain CD11_4 genome sequencing and assembly.</title>
        <authorList>
            <person name="Nair G.R."/>
            <person name="Kaur G."/>
            <person name="Chander A.M."/>
            <person name="Mayilraj S."/>
        </authorList>
    </citation>
    <scope>NUCLEOTIDE SEQUENCE [LARGE SCALE GENOMIC DNA]</scope>
    <source>
        <strain evidence="3 4">CD11-4</strain>
    </source>
</reference>
<gene>
    <name evidence="3" type="ORF">AWH69_03330</name>
</gene>
<feature type="region of interest" description="Disordered" evidence="1">
    <location>
        <begin position="235"/>
        <end position="269"/>
    </location>
</feature>
<accession>A0A176QGL6</accession>
<keyword evidence="2" id="KW-0472">Membrane</keyword>
<keyword evidence="4" id="KW-1185">Reference proteome</keyword>
<organism evidence="3 4">
    <name type="scientific">Janibacter melonis</name>
    <dbReference type="NCBI Taxonomy" id="262209"/>
    <lineage>
        <taxon>Bacteria</taxon>
        <taxon>Bacillati</taxon>
        <taxon>Actinomycetota</taxon>
        <taxon>Actinomycetes</taxon>
        <taxon>Micrococcales</taxon>
        <taxon>Intrasporangiaceae</taxon>
        <taxon>Janibacter</taxon>
    </lineage>
</organism>
<feature type="transmembrane region" description="Helical" evidence="2">
    <location>
        <begin position="140"/>
        <end position="161"/>
    </location>
</feature>
<feature type="compositionally biased region" description="Basic and acidic residues" evidence="1">
    <location>
        <begin position="239"/>
        <end position="255"/>
    </location>
</feature>
<dbReference type="RefSeq" id="WP_068271406.1">
    <property type="nucleotide sequence ID" value="NZ_LQZG01000001.1"/>
</dbReference>
<evidence type="ECO:0000313" key="4">
    <source>
        <dbReference type="Proteomes" id="UP000076976"/>
    </source>
</evidence>
<name>A0A176QGL6_9MICO</name>
<keyword evidence="2" id="KW-1133">Transmembrane helix</keyword>
<feature type="transmembrane region" description="Helical" evidence="2">
    <location>
        <begin position="204"/>
        <end position="226"/>
    </location>
</feature>
<protein>
    <submittedName>
        <fullName evidence="3">Uncharacterized protein</fullName>
    </submittedName>
</protein>